<gene>
    <name evidence="1" type="ORF">HMPREF3221_02114</name>
</gene>
<comment type="caution">
    <text evidence="1">The sequence shown here is derived from an EMBL/GenBank/DDBJ whole genome shotgun (WGS) entry which is preliminary data.</text>
</comment>
<keyword evidence="2" id="KW-1185">Reference proteome</keyword>
<dbReference type="Proteomes" id="UP000070401">
    <property type="component" value="Unassembled WGS sequence"/>
</dbReference>
<name>A0A133NH14_FUSNU</name>
<accession>A0A133NH14</accession>
<protein>
    <submittedName>
        <fullName evidence="1">Uncharacterized protein</fullName>
    </submittedName>
</protein>
<dbReference type="EMBL" id="LRPY01000232">
    <property type="protein sequence ID" value="KXA15557.1"/>
    <property type="molecule type" value="Genomic_DNA"/>
</dbReference>
<dbReference type="AlphaFoldDB" id="A0A133NH14"/>
<reference evidence="2" key="1">
    <citation type="submission" date="2016-01" db="EMBL/GenBank/DDBJ databases">
        <authorList>
            <person name="Mitreva M."/>
            <person name="Pepin K.H."/>
            <person name="Mihindukulasuriya K.A."/>
            <person name="Fulton R."/>
            <person name="Fronick C."/>
            <person name="O'Laughlin M."/>
            <person name="Miner T."/>
            <person name="Herter B."/>
            <person name="Rosa B.A."/>
            <person name="Cordes M."/>
            <person name="Tomlinson C."/>
            <person name="Wollam A."/>
            <person name="Palsikar V.B."/>
            <person name="Mardis E.R."/>
            <person name="Wilson R.K."/>
        </authorList>
    </citation>
    <scope>NUCLEOTIDE SEQUENCE [LARGE SCALE GENOMIC DNA]</scope>
    <source>
        <strain evidence="2">MJR7757B</strain>
    </source>
</reference>
<evidence type="ECO:0000313" key="1">
    <source>
        <dbReference type="EMBL" id="KXA15557.1"/>
    </source>
</evidence>
<proteinExistence type="predicted"/>
<evidence type="ECO:0000313" key="2">
    <source>
        <dbReference type="Proteomes" id="UP000070401"/>
    </source>
</evidence>
<feature type="non-terminal residue" evidence="1">
    <location>
        <position position="1"/>
    </location>
</feature>
<sequence>KNIGDIQREIFSDLLEKKVTLNKEKLKVIISNSMKIFHVLNIYLLVYIIDKILIEKFTEGKEIKMFMIFSNELAE</sequence>
<dbReference type="PATRIC" id="fig|851.8.peg.2133"/>
<organism evidence="1 2">
    <name type="scientific">Fusobacterium nucleatum</name>
    <dbReference type="NCBI Taxonomy" id="851"/>
    <lineage>
        <taxon>Bacteria</taxon>
        <taxon>Fusobacteriati</taxon>
        <taxon>Fusobacteriota</taxon>
        <taxon>Fusobacteriia</taxon>
        <taxon>Fusobacteriales</taxon>
        <taxon>Fusobacteriaceae</taxon>
        <taxon>Fusobacterium</taxon>
    </lineage>
</organism>